<dbReference type="GO" id="GO:0009897">
    <property type="term" value="C:external side of plasma membrane"/>
    <property type="evidence" value="ECO:0007669"/>
    <property type="project" value="TreeGrafter"/>
</dbReference>
<keyword evidence="6" id="KW-0393">Immunoglobulin domain</keyword>
<dbReference type="Ensembl" id="ENSSAUT00010003227.1">
    <property type="protein sequence ID" value="ENSSAUP00010003019.1"/>
    <property type="gene ID" value="ENSSAUG00010001542.1"/>
</dbReference>
<dbReference type="PROSITE" id="PS50835">
    <property type="entry name" value="IG_LIKE"/>
    <property type="match status" value="1"/>
</dbReference>
<dbReference type="Pfam" id="PF07686">
    <property type="entry name" value="V-set"/>
    <property type="match status" value="1"/>
</dbReference>
<keyword evidence="4" id="KW-1015">Disulfide bond</keyword>
<dbReference type="InterPro" id="IPR036179">
    <property type="entry name" value="Ig-like_dom_sf"/>
</dbReference>
<dbReference type="GO" id="GO:1903037">
    <property type="term" value="P:regulation of leukocyte cell-cell adhesion"/>
    <property type="evidence" value="ECO:0007669"/>
    <property type="project" value="UniProtKB-ARBA"/>
</dbReference>
<evidence type="ECO:0000256" key="5">
    <source>
        <dbReference type="ARBA" id="ARBA00023180"/>
    </source>
</evidence>
<dbReference type="FunFam" id="2.60.40.10:FF:000142">
    <property type="entry name" value="V-set domain-containing T-cell activation inhibitor 1"/>
    <property type="match status" value="1"/>
</dbReference>
<dbReference type="PANTHER" id="PTHR24100">
    <property type="entry name" value="BUTYROPHILIN"/>
    <property type="match status" value="1"/>
</dbReference>
<dbReference type="AlphaFoldDB" id="A0A671TM78"/>
<evidence type="ECO:0000313" key="9">
    <source>
        <dbReference type="Proteomes" id="UP000472265"/>
    </source>
</evidence>
<dbReference type="InterPro" id="IPR050504">
    <property type="entry name" value="IgSF_BTN/MOG"/>
</dbReference>
<evidence type="ECO:0000256" key="1">
    <source>
        <dbReference type="ARBA" id="ARBA00004370"/>
    </source>
</evidence>
<dbReference type="Gene3D" id="2.60.40.10">
    <property type="entry name" value="Immunoglobulins"/>
    <property type="match status" value="1"/>
</dbReference>
<dbReference type="OMA" id="ITYESNP"/>
<keyword evidence="2" id="KW-0732">Signal</keyword>
<evidence type="ECO:0000256" key="2">
    <source>
        <dbReference type="ARBA" id="ARBA00022729"/>
    </source>
</evidence>
<dbReference type="GO" id="GO:0005102">
    <property type="term" value="F:signaling receptor binding"/>
    <property type="evidence" value="ECO:0007669"/>
    <property type="project" value="TreeGrafter"/>
</dbReference>
<sequence>MVFLYYHFQNCRMLQMAVLPPLRTISVLVVHLLLASFCRGQFKLISPTQPVVARASDDIILPCHLEPAVDVAGKTLEWTRPDLKPRFVFVWRAGQDHVNVKNPSYEGRTSLLIGELKHGNISLKLSKVKTSDGGRYKCYIPDMNTDSIVELVVGIVI</sequence>
<name>A0A671TM78_SPAAU</name>
<reference evidence="8" key="1">
    <citation type="submission" date="2021-04" db="EMBL/GenBank/DDBJ databases">
        <authorList>
            <consortium name="Wellcome Sanger Institute Data Sharing"/>
        </authorList>
    </citation>
    <scope>NUCLEOTIDE SEQUENCE [LARGE SCALE GENOMIC DNA]</scope>
</reference>
<dbReference type="PANTHER" id="PTHR24100:SF151">
    <property type="entry name" value="ICOS LIGAND"/>
    <property type="match status" value="1"/>
</dbReference>
<evidence type="ECO:0000313" key="8">
    <source>
        <dbReference type="Ensembl" id="ENSSAUP00010003019.1"/>
    </source>
</evidence>
<comment type="subcellular location">
    <subcellularLocation>
        <location evidence="1">Membrane</location>
    </subcellularLocation>
</comment>
<dbReference type="SUPFAM" id="SSF48726">
    <property type="entry name" value="Immunoglobulin"/>
    <property type="match status" value="1"/>
</dbReference>
<dbReference type="InParanoid" id="A0A671TM78"/>
<dbReference type="GO" id="GO:0001817">
    <property type="term" value="P:regulation of cytokine production"/>
    <property type="evidence" value="ECO:0007669"/>
    <property type="project" value="TreeGrafter"/>
</dbReference>
<reference evidence="8" key="3">
    <citation type="submission" date="2025-09" db="UniProtKB">
        <authorList>
            <consortium name="Ensembl"/>
        </authorList>
    </citation>
    <scope>IDENTIFICATION</scope>
</reference>
<proteinExistence type="predicted"/>
<accession>A0A671TM78</accession>
<dbReference type="InterPro" id="IPR013106">
    <property type="entry name" value="Ig_V-set"/>
</dbReference>
<dbReference type="InterPro" id="IPR007110">
    <property type="entry name" value="Ig-like_dom"/>
</dbReference>
<dbReference type="GO" id="GO:0050863">
    <property type="term" value="P:regulation of T cell activation"/>
    <property type="evidence" value="ECO:0007669"/>
    <property type="project" value="UniProtKB-ARBA"/>
</dbReference>
<keyword evidence="9" id="KW-1185">Reference proteome</keyword>
<keyword evidence="3" id="KW-0472">Membrane</keyword>
<reference evidence="8" key="2">
    <citation type="submission" date="2025-08" db="UniProtKB">
        <authorList>
            <consortium name="Ensembl"/>
        </authorList>
    </citation>
    <scope>IDENTIFICATION</scope>
</reference>
<feature type="domain" description="Ig-like" evidence="7">
    <location>
        <begin position="20"/>
        <end position="149"/>
    </location>
</feature>
<dbReference type="GeneTree" id="ENSGT01050000244843"/>
<evidence type="ECO:0000256" key="3">
    <source>
        <dbReference type="ARBA" id="ARBA00023136"/>
    </source>
</evidence>
<evidence type="ECO:0000259" key="7">
    <source>
        <dbReference type="PROSITE" id="PS50835"/>
    </source>
</evidence>
<dbReference type="GO" id="GO:0050852">
    <property type="term" value="P:T cell receptor signaling pathway"/>
    <property type="evidence" value="ECO:0007669"/>
    <property type="project" value="TreeGrafter"/>
</dbReference>
<evidence type="ECO:0000256" key="6">
    <source>
        <dbReference type="ARBA" id="ARBA00023319"/>
    </source>
</evidence>
<dbReference type="Proteomes" id="UP000472265">
    <property type="component" value="Chromosome 10"/>
</dbReference>
<evidence type="ECO:0000256" key="4">
    <source>
        <dbReference type="ARBA" id="ARBA00023157"/>
    </source>
</evidence>
<organism evidence="8 9">
    <name type="scientific">Sparus aurata</name>
    <name type="common">Gilthead sea bream</name>
    <dbReference type="NCBI Taxonomy" id="8175"/>
    <lineage>
        <taxon>Eukaryota</taxon>
        <taxon>Metazoa</taxon>
        <taxon>Chordata</taxon>
        <taxon>Craniata</taxon>
        <taxon>Vertebrata</taxon>
        <taxon>Euteleostomi</taxon>
        <taxon>Actinopterygii</taxon>
        <taxon>Neopterygii</taxon>
        <taxon>Teleostei</taxon>
        <taxon>Neoteleostei</taxon>
        <taxon>Acanthomorphata</taxon>
        <taxon>Eupercaria</taxon>
        <taxon>Spariformes</taxon>
        <taxon>Sparidae</taxon>
        <taxon>Sparus</taxon>
    </lineage>
</organism>
<dbReference type="InterPro" id="IPR013783">
    <property type="entry name" value="Ig-like_fold"/>
</dbReference>
<protein>
    <recommendedName>
        <fullName evidence="7">Ig-like domain-containing protein</fullName>
    </recommendedName>
</protein>
<keyword evidence="5" id="KW-0325">Glycoprotein</keyword>